<reference evidence="2" key="2">
    <citation type="submission" date="2023-06" db="EMBL/GenBank/DDBJ databases">
        <authorList>
            <consortium name="Lawrence Berkeley National Laboratory"/>
            <person name="Mondo S.J."/>
            <person name="Hensen N."/>
            <person name="Bonometti L."/>
            <person name="Westerberg I."/>
            <person name="Brannstrom I.O."/>
            <person name="Guillou S."/>
            <person name="Cros-Aarteil S."/>
            <person name="Calhoun S."/>
            <person name="Haridas S."/>
            <person name="Kuo A."/>
            <person name="Pangilinan J."/>
            <person name="Riley R."/>
            <person name="Labutti K."/>
            <person name="Andreopoulos B."/>
            <person name="Lipzen A."/>
            <person name="Chen C."/>
            <person name="Yanf M."/>
            <person name="Daum C."/>
            <person name="Ng V."/>
            <person name="Clum A."/>
            <person name="Steindorff A."/>
            <person name="Ohm R."/>
            <person name="Martin F."/>
            <person name="Silar P."/>
            <person name="Natvig D."/>
            <person name="Lalanne C."/>
            <person name="Gautier V."/>
            <person name="Ament-Velasquez S.L."/>
            <person name="Kruys A."/>
            <person name="Hutchinson M.I."/>
            <person name="Powell A.J."/>
            <person name="Barry K."/>
            <person name="Miller A.N."/>
            <person name="Grigoriev I.V."/>
            <person name="Debuchy R."/>
            <person name="Gladieux P."/>
            <person name="Thoren M.H."/>
            <person name="Johannesson H."/>
        </authorList>
    </citation>
    <scope>NUCLEOTIDE SEQUENCE</scope>
    <source>
        <strain evidence="2">CBS 626.80</strain>
    </source>
</reference>
<evidence type="ECO:0000313" key="2">
    <source>
        <dbReference type="EMBL" id="KAK3951835.1"/>
    </source>
</evidence>
<organism evidence="2 3">
    <name type="scientific">Pseudoneurospora amorphoporcata</name>
    <dbReference type="NCBI Taxonomy" id="241081"/>
    <lineage>
        <taxon>Eukaryota</taxon>
        <taxon>Fungi</taxon>
        <taxon>Dikarya</taxon>
        <taxon>Ascomycota</taxon>
        <taxon>Pezizomycotina</taxon>
        <taxon>Sordariomycetes</taxon>
        <taxon>Sordariomycetidae</taxon>
        <taxon>Sordariales</taxon>
        <taxon>Sordariaceae</taxon>
        <taxon>Pseudoneurospora</taxon>
    </lineage>
</organism>
<accession>A0AAN6NTL9</accession>
<proteinExistence type="predicted"/>
<dbReference type="AlphaFoldDB" id="A0AAN6NTL9"/>
<sequence>VPTAPEVLSQHFPPTSPENQEGDNLIALPPYAFRPTTGEATIGFNRDTMEDPRSYPLSLSSNITKACEERRSEGAVADPQATPGEFPVPETRLLPTRSARPSSQVQIRACTSGIPPPAYASLPQPASND</sequence>
<protein>
    <submittedName>
        <fullName evidence="2">Uncharacterized protein</fullName>
    </submittedName>
</protein>
<dbReference type="Proteomes" id="UP001303222">
    <property type="component" value="Unassembled WGS sequence"/>
</dbReference>
<dbReference type="EMBL" id="MU859138">
    <property type="protein sequence ID" value="KAK3951835.1"/>
    <property type="molecule type" value="Genomic_DNA"/>
</dbReference>
<comment type="caution">
    <text evidence="2">The sequence shown here is derived from an EMBL/GenBank/DDBJ whole genome shotgun (WGS) entry which is preliminary data.</text>
</comment>
<keyword evidence="3" id="KW-1185">Reference proteome</keyword>
<feature type="non-terminal residue" evidence="2">
    <location>
        <position position="1"/>
    </location>
</feature>
<evidence type="ECO:0000313" key="3">
    <source>
        <dbReference type="Proteomes" id="UP001303222"/>
    </source>
</evidence>
<name>A0AAN6NTL9_9PEZI</name>
<feature type="region of interest" description="Disordered" evidence="1">
    <location>
        <begin position="72"/>
        <end position="104"/>
    </location>
</feature>
<gene>
    <name evidence="2" type="ORF">QBC32DRAFT_391521</name>
</gene>
<feature type="region of interest" description="Disordered" evidence="1">
    <location>
        <begin position="1"/>
        <end position="25"/>
    </location>
</feature>
<evidence type="ECO:0000256" key="1">
    <source>
        <dbReference type="SAM" id="MobiDB-lite"/>
    </source>
</evidence>
<reference evidence="2" key="1">
    <citation type="journal article" date="2023" name="Mol. Phylogenet. Evol.">
        <title>Genome-scale phylogeny and comparative genomics of the fungal order Sordariales.</title>
        <authorList>
            <person name="Hensen N."/>
            <person name="Bonometti L."/>
            <person name="Westerberg I."/>
            <person name="Brannstrom I.O."/>
            <person name="Guillou S."/>
            <person name="Cros-Aarteil S."/>
            <person name="Calhoun S."/>
            <person name="Haridas S."/>
            <person name="Kuo A."/>
            <person name="Mondo S."/>
            <person name="Pangilinan J."/>
            <person name="Riley R."/>
            <person name="LaButti K."/>
            <person name="Andreopoulos B."/>
            <person name="Lipzen A."/>
            <person name="Chen C."/>
            <person name="Yan M."/>
            <person name="Daum C."/>
            <person name="Ng V."/>
            <person name="Clum A."/>
            <person name="Steindorff A."/>
            <person name="Ohm R.A."/>
            <person name="Martin F."/>
            <person name="Silar P."/>
            <person name="Natvig D.O."/>
            <person name="Lalanne C."/>
            <person name="Gautier V."/>
            <person name="Ament-Velasquez S.L."/>
            <person name="Kruys A."/>
            <person name="Hutchinson M.I."/>
            <person name="Powell A.J."/>
            <person name="Barry K."/>
            <person name="Miller A.N."/>
            <person name="Grigoriev I.V."/>
            <person name="Debuchy R."/>
            <person name="Gladieux P."/>
            <person name="Hiltunen Thoren M."/>
            <person name="Johannesson H."/>
        </authorList>
    </citation>
    <scope>NUCLEOTIDE SEQUENCE</scope>
    <source>
        <strain evidence="2">CBS 626.80</strain>
    </source>
</reference>